<dbReference type="RefSeq" id="WP_378262623.1">
    <property type="nucleotide sequence ID" value="NZ_JBHUKR010000004.1"/>
</dbReference>
<dbReference type="Proteomes" id="UP001597417">
    <property type="component" value="Unassembled WGS sequence"/>
</dbReference>
<name>A0ABW5FMA6_9PSEU</name>
<evidence type="ECO:0000313" key="2">
    <source>
        <dbReference type="Proteomes" id="UP001597417"/>
    </source>
</evidence>
<keyword evidence="2" id="KW-1185">Reference proteome</keyword>
<protein>
    <recommendedName>
        <fullName evidence="3">ABC transporter substrate-binding protein</fullName>
    </recommendedName>
</protein>
<accession>A0ABW5FMA6</accession>
<sequence>MARYVIQPHSRLQEWIAEQHGYFSAVGLDYEFQADGLSSASATTSPVRPADSVPPEVRQGAFEDMAGGRACDVSSACHWAVNSVALTGVGKMWADAYSVTPSGIFVAPDSPYQRPEDLAGVPVAVGYHSGSHYTTVQGLEPFIGAEPVLSFAGLPNDRVRRLIRGEVPAVTAFGAQYYVLEQLGYRKLVDTTFMVGFLAQSSAGHEDTRKYFEALALAQRDLDLAPERYKRYWLRELPADLAELVDVRRFGPGERIVFESYTREMYEATQRWMTAHHLMDLDGVRQAAYEDVVLT</sequence>
<evidence type="ECO:0000313" key="1">
    <source>
        <dbReference type="EMBL" id="MFD2416163.1"/>
    </source>
</evidence>
<dbReference type="EMBL" id="JBHUKR010000004">
    <property type="protein sequence ID" value="MFD2416163.1"/>
    <property type="molecule type" value="Genomic_DNA"/>
</dbReference>
<dbReference type="SUPFAM" id="SSF53850">
    <property type="entry name" value="Periplasmic binding protein-like II"/>
    <property type="match status" value="1"/>
</dbReference>
<proteinExistence type="predicted"/>
<comment type="caution">
    <text evidence="1">The sequence shown here is derived from an EMBL/GenBank/DDBJ whole genome shotgun (WGS) entry which is preliminary data.</text>
</comment>
<gene>
    <name evidence="1" type="ORF">ACFSXZ_07470</name>
</gene>
<reference evidence="2" key="1">
    <citation type="journal article" date="2019" name="Int. J. Syst. Evol. Microbiol.">
        <title>The Global Catalogue of Microorganisms (GCM) 10K type strain sequencing project: providing services to taxonomists for standard genome sequencing and annotation.</title>
        <authorList>
            <consortium name="The Broad Institute Genomics Platform"/>
            <consortium name="The Broad Institute Genome Sequencing Center for Infectious Disease"/>
            <person name="Wu L."/>
            <person name="Ma J."/>
        </authorList>
    </citation>
    <scope>NUCLEOTIDE SEQUENCE [LARGE SCALE GENOMIC DNA]</scope>
    <source>
        <strain evidence="2">CGMCC 4.7645</strain>
    </source>
</reference>
<evidence type="ECO:0008006" key="3">
    <source>
        <dbReference type="Google" id="ProtNLM"/>
    </source>
</evidence>
<organism evidence="1 2">
    <name type="scientific">Amycolatopsis pigmentata</name>
    <dbReference type="NCBI Taxonomy" id="450801"/>
    <lineage>
        <taxon>Bacteria</taxon>
        <taxon>Bacillati</taxon>
        <taxon>Actinomycetota</taxon>
        <taxon>Actinomycetes</taxon>
        <taxon>Pseudonocardiales</taxon>
        <taxon>Pseudonocardiaceae</taxon>
        <taxon>Amycolatopsis</taxon>
    </lineage>
</organism>